<dbReference type="CDD" id="cd01857">
    <property type="entry name" value="HSR1_MMR1"/>
    <property type="match status" value="1"/>
</dbReference>
<accession>A0AA39XND1</accession>
<dbReference type="InterPro" id="IPR023179">
    <property type="entry name" value="GTP-bd_ortho_bundle_sf"/>
</dbReference>
<dbReference type="PANTHER" id="PTHR45709:SF2">
    <property type="entry name" value="LARGE SUBUNIT GTPASE 1 HOMOLOG"/>
    <property type="match status" value="1"/>
</dbReference>
<feature type="domain" description="CP-type G" evidence="7">
    <location>
        <begin position="175"/>
        <end position="399"/>
    </location>
</feature>
<dbReference type="SUPFAM" id="SSF52540">
    <property type="entry name" value="P-loop containing nucleoside triphosphate hydrolases"/>
    <property type="match status" value="1"/>
</dbReference>
<dbReference type="Gene3D" id="3.40.50.300">
    <property type="entry name" value="P-loop containing nucleotide triphosphate hydrolases"/>
    <property type="match status" value="1"/>
</dbReference>
<feature type="compositionally biased region" description="Basic and acidic residues" evidence="6">
    <location>
        <begin position="20"/>
        <end position="31"/>
    </location>
</feature>
<gene>
    <name evidence="8" type="ORF">B0T17DRAFT_518397</name>
</gene>
<keyword evidence="3" id="KW-0547">Nucleotide-binding</keyword>
<evidence type="ECO:0000313" key="9">
    <source>
        <dbReference type="Proteomes" id="UP001174934"/>
    </source>
</evidence>
<keyword evidence="4" id="KW-0378">Hydrolase</keyword>
<comment type="caution">
    <text evidence="8">The sequence shown here is derived from an EMBL/GenBank/DDBJ whole genome shotgun (WGS) entry which is preliminary data.</text>
</comment>
<dbReference type="Gene3D" id="1.10.1580.10">
    <property type="match status" value="1"/>
</dbReference>
<feature type="region of interest" description="Disordered" evidence="6">
    <location>
        <begin position="261"/>
        <end position="315"/>
    </location>
</feature>
<keyword evidence="5" id="KW-0342">GTP-binding</keyword>
<keyword evidence="9" id="KW-1185">Reference proteome</keyword>
<comment type="subcellular location">
    <subcellularLocation>
        <location evidence="1">Cytoplasm</location>
    </subcellularLocation>
</comment>
<reference evidence="8" key="1">
    <citation type="submission" date="2023-06" db="EMBL/GenBank/DDBJ databases">
        <title>Genome-scale phylogeny and comparative genomics of the fungal order Sordariales.</title>
        <authorList>
            <consortium name="Lawrence Berkeley National Laboratory"/>
            <person name="Hensen N."/>
            <person name="Bonometti L."/>
            <person name="Westerberg I."/>
            <person name="Brannstrom I.O."/>
            <person name="Guillou S."/>
            <person name="Cros-Aarteil S."/>
            <person name="Calhoun S."/>
            <person name="Haridas S."/>
            <person name="Kuo A."/>
            <person name="Mondo S."/>
            <person name="Pangilinan J."/>
            <person name="Riley R."/>
            <person name="LaButti K."/>
            <person name="Andreopoulos B."/>
            <person name="Lipzen A."/>
            <person name="Chen C."/>
            <person name="Yanf M."/>
            <person name="Daum C."/>
            <person name="Ng V."/>
            <person name="Clum A."/>
            <person name="Steindorff A."/>
            <person name="Ohm R."/>
            <person name="Martin F."/>
            <person name="Silar P."/>
            <person name="Natvig D."/>
            <person name="Lalanne C."/>
            <person name="Gautier V."/>
            <person name="Ament-velasquez S.L."/>
            <person name="Kruys A."/>
            <person name="Hutchinson M.I."/>
            <person name="Powell A.J."/>
            <person name="Barry K."/>
            <person name="Miller A.N."/>
            <person name="Grigoriev I.V."/>
            <person name="Debuchy R."/>
            <person name="Gladieux P."/>
            <person name="Thoren M.H."/>
            <person name="Johannesson H."/>
        </authorList>
    </citation>
    <scope>NUCLEOTIDE SEQUENCE</scope>
    <source>
        <strain evidence="8">SMH3391-2</strain>
    </source>
</reference>
<feature type="compositionally biased region" description="Acidic residues" evidence="6">
    <location>
        <begin position="261"/>
        <end position="273"/>
    </location>
</feature>
<dbReference type="PANTHER" id="PTHR45709">
    <property type="entry name" value="LARGE SUBUNIT GTPASE 1 HOMOLOG-RELATED"/>
    <property type="match status" value="1"/>
</dbReference>
<evidence type="ECO:0000256" key="5">
    <source>
        <dbReference type="ARBA" id="ARBA00023134"/>
    </source>
</evidence>
<dbReference type="PROSITE" id="PS51721">
    <property type="entry name" value="G_CP"/>
    <property type="match status" value="1"/>
</dbReference>
<dbReference type="GO" id="GO:0003924">
    <property type="term" value="F:GTPase activity"/>
    <property type="evidence" value="ECO:0007669"/>
    <property type="project" value="InterPro"/>
</dbReference>
<evidence type="ECO:0000259" key="7">
    <source>
        <dbReference type="PROSITE" id="PS51721"/>
    </source>
</evidence>
<dbReference type="GO" id="GO:0005829">
    <property type="term" value="C:cytosol"/>
    <property type="evidence" value="ECO:0007669"/>
    <property type="project" value="TreeGrafter"/>
</dbReference>
<feature type="compositionally biased region" description="Acidic residues" evidence="6">
    <location>
        <begin position="290"/>
        <end position="315"/>
    </location>
</feature>
<evidence type="ECO:0000256" key="3">
    <source>
        <dbReference type="ARBA" id="ARBA00022741"/>
    </source>
</evidence>
<evidence type="ECO:0000256" key="6">
    <source>
        <dbReference type="SAM" id="MobiDB-lite"/>
    </source>
</evidence>
<dbReference type="EMBL" id="JAULSR010000001">
    <property type="protein sequence ID" value="KAK0636195.1"/>
    <property type="molecule type" value="Genomic_DNA"/>
</dbReference>
<keyword evidence="2" id="KW-0963">Cytoplasm</keyword>
<organism evidence="8 9">
    <name type="scientific">Bombardia bombarda</name>
    <dbReference type="NCBI Taxonomy" id="252184"/>
    <lineage>
        <taxon>Eukaryota</taxon>
        <taxon>Fungi</taxon>
        <taxon>Dikarya</taxon>
        <taxon>Ascomycota</taxon>
        <taxon>Pezizomycotina</taxon>
        <taxon>Sordariomycetes</taxon>
        <taxon>Sordariomycetidae</taxon>
        <taxon>Sordariales</taxon>
        <taxon>Lasiosphaeriaceae</taxon>
        <taxon>Bombardia</taxon>
    </lineage>
</organism>
<dbReference type="InterPro" id="IPR043358">
    <property type="entry name" value="GNL1-like"/>
</dbReference>
<dbReference type="Proteomes" id="UP001174934">
    <property type="component" value="Unassembled WGS sequence"/>
</dbReference>
<dbReference type="InterPro" id="IPR027417">
    <property type="entry name" value="P-loop_NTPase"/>
</dbReference>
<dbReference type="GO" id="GO:0005525">
    <property type="term" value="F:GTP binding"/>
    <property type="evidence" value="ECO:0007669"/>
    <property type="project" value="UniProtKB-KW"/>
</dbReference>
<evidence type="ECO:0000313" key="8">
    <source>
        <dbReference type="EMBL" id="KAK0636195.1"/>
    </source>
</evidence>
<dbReference type="Pfam" id="PF01926">
    <property type="entry name" value="MMR_HSR1"/>
    <property type="match status" value="1"/>
</dbReference>
<feature type="region of interest" description="Disordered" evidence="6">
    <location>
        <begin position="1"/>
        <end position="35"/>
    </location>
</feature>
<evidence type="ECO:0000256" key="4">
    <source>
        <dbReference type="ARBA" id="ARBA00022801"/>
    </source>
</evidence>
<evidence type="ECO:0000256" key="2">
    <source>
        <dbReference type="ARBA" id="ARBA00022490"/>
    </source>
</evidence>
<sequence>MPQPKSKNAVGLGNTLMNDRFGKGKGADRKRGSAVTRVNKATGEQYITNDKEDASWVKMRSVTEQGALDEFLATAELAGTDFTAEKMNNVKIIHMSQKNPYLLTADEERDVLGRQRQNRAKLTVPRRPKWDSKTTPEELASLERESFLNWRRGLAELQENNDLLMTPFERNIEVWRQLWRVIERSDVIVQIVDARNPLMFRSEDLETYVKDVDSKKQNLLLINKADMMTYKQRRAWADYLKGANISYKFFSASLAKELIEAEENEEGGNEESVQDNGEGASTKKAATPSESEEDSSGDESAEAAEAGNAEDEDPETQILTCEELEEIFLQYAPADAGPDHKLQVGLVGYPNVGKSSTINALIGAKKVSVSSTPGKTKHFQTIHLSDKIILCDCPGLVFPNFASTKAELVCNGVLPIDQLREYSGPATVVATRIPKLFLEATYTIQIRTLAIEEGGNGIPTGDELLSAYARHRGYMTAGMGQPDRARAARYILKDYVNGKILYCEPPPDSMSGKEFNKELYDISFLPERKQAAATAAAAAEAKARAALEALDFEEDEVVLSNLAGAPQHGAKSKKLDKTFFQTGTGVKGHLQMPFNHRYSEQGAAGKAMGKHLSKRKQKQLISIETGVDIKDVQLMTGKKHFKGGAKTGGKNRGNGNAPSDNLDTM</sequence>
<protein>
    <recommendedName>
        <fullName evidence="7">CP-type G domain-containing protein</fullName>
    </recommendedName>
</protein>
<dbReference type="FunFam" id="3.40.50.300:FF:001151">
    <property type="entry name" value="Large subunit GTPase 1"/>
    <property type="match status" value="1"/>
</dbReference>
<dbReference type="InterPro" id="IPR030378">
    <property type="entry name" value="G_CP_dom"/>
</dbReference>
<name>A0AA39XND1_9PEZI</name>
<dbReference type="GO" id="GO:0000054">
    <property type="term" value="P:ribosomal subunit export from nucleus"/>
    <property type="evidence" value="ECO:0007669"/>
    <property type="project" value="TreeGrafter"/>
</dbReference>
<evidence type="ECO:0000256" key="1">
    <source>
        <dbReference type="ARBA" id="ARBA00004496"/>
    </source>
</evidence>
<feature type="region of interest" description="Disordered" evidence="6">
    <location>
        <begin position="640"/>
        <end position="665"/>
    </location>
</feature>
<feature type="compositionally biased region" description="Polar residues" evidence="6">
    <location>
        <begin position="653"/>
        <end position="665"/>
    </location>
</feature>
<dbReference type="InterPro" id="IPR006073">
    <property type="entry name" value="GTP-bd"/>
</dbReference>
<dbReference type="AlphaFoldDB" id="A0AA39XND1"/>
<proteinExistence type="predicted"/>